<organism evidence="2 3">
    <name type="scientific">Priestia megaterium</name>
    <name type="common">Bacillus megaterium</name>
    <dbReference type="NCBI Taxonomy" id="1404"/>
    <lineage>
        <taxon>Bacteria</taxon>
        <taxon>Bacillati</taxon>
        <taxon>Bacillota</taxon>
        <taxon>Bacilli</taxon>
        <taxon>Bacillales</taxon>
        <taxon>Bacillaceae</taxon>
        <taxon>Priestia</taxon>
    </lineage>
</organism>
<dbReference type="RefSeq" id="WP_205663789.1">
    <property type="nucleotide sequence ID" value="NZ_BSYK01000001.1"/>
</dbReference>
<accession>A0AAX6BDI2</accession>
<evidence type="ECO:0000256" key="1">
    <source>
        <dbReference type="SAM" id="MobiDB-lite"/>
    </source>
</evidence>
<evidence type="ECO:0000313" key="2">
    <source>
        <dbReference type="EMBL" id="GMG71812.1"/>
    </source>
</evidence>
<feature type="region of interest" description="Disordered" evidence="1">
    <location>
        <begin position="359"/>
        <end position="399"/>
    </location>
</feature>
<sequence>MGTTLHLPVRLQVDEKRPVDIAAINRHTMQDVTEEDVFAFPGVCSNDRLDSYFTRMDPNTTLRNYADDLRGGVSLLGNHDIYTSPYGRSYNGELIQDDINGTNAVRGEWYIMRGLMLNGESTDNTIRAIQGGIIRDMSVGFGGNDMWYRCSVDGKDFMDTPYWPGDIDEEGNRVFFWVVDARLREVSTVYKGSCPGAYIEKARAYVQQGELPESKIAQLEQRFQTRFERKDGAAFFMPKREDNKNMNLIEQIRTALQKNEIEKSRVYEILQGEGEKFRQPDDMAIRNELGEQATVEGVKQLKVEADQGRRYASDLIDQAVAARTRAQGDGFNAEAYKNMLVRAADLDYIKSEIESYEEMAGQRFTPGRQTNPDDPKRGQGGGNEEDDIIVSESYKGDDK</sequence>
<comment type="caution">
    <text evidence="2">The sequence shown here is derived from an EMBL/GenBank/DDBJ whole genome shotgun (WGS) entry which is preliminary data.</text>
</comment>
<dbReference type="EMBL" id="BSYK01000001">
    <property type="protein sequence ID" value="GMG71812.1"/>
    <property type="molecule type" value="Genomic_DNA"/>
</dbReference>
<name>A0AAX6BDI2_PRIMG</name>
<proteinExistence type="predicted"/>
<reference evidence="2" key="1">
    <citation type="journal article" date="2024" name="Appl Microbiol">
        <title>Effect of kuratsuki Bacillus and Priestia on Taste of Sake.</title>
        <authorList>
            <person name="Kobayashi K."/>
            <person name="Nishida H."/>
        </authorList>
    </citation>
    <scope>NUCLEOTIDE SEQUENCE</scope>
    <source>
        <strain evidence="2">B-12</strain>
    </source>
</reference>
<gene>
    <name evidence="2" type="ORF">ShirakiTB12_02800</name>
</gene>
<dbReference type="Proteomes" id="UP001165240">
    <property type="component" value="Unassembled WGS sequence"/>
</dbReference>
<dbReference type="AlphaFoldDB" id="A0AAX6BDI2"/>
<protein>
    <submittedName>
        <fullName evidence="2">Uncharacterized protein</fullName>
    </submittedName>
</protein>
<evidence type="ECO:0000313" key="3">
    <source>
        <dbReference type="Proteomes" id="UP001165240"/>
    </source>
</evidence>